<protein>
    <submittedName>
        <fullName evidence="1">Uncharacterized protein</fullName>
    </submittedName>
</protein>
<dbReference type="Proteomes" id="UP000051448">
    <property type="component" value="Unassembled WGS sequence"/>
</dbReference>
<dbReference type="EMBL" id="AZDX01000003">
    <property type="protein sequence ID" value="KRL07936.1"/>
    <property type="molecule type" value="Genomic_DNA"/>
</dbReference>
<accession>A0A0R1MIX0</accession>
<proteinExistence type="predicted"/>
<dbReference type="AlphaFoldDB" id="A0A0R1MIX0"/>
<reference evidence="1 2" key="1">
    <citation type="journal article" date="2015" name="Genome Announc.">
        <title>Expanding the biotechnology potential of lactobacilli through comparative genomics of 213 strains and associated genera.</title>
        <authorList>
            <person name="Sun Z."/>
            <person name="Harris H.M."/>
            <person name="McCann A."/>
            <person name="Guo C."/>
            <person name="Argimon S."/>
            <person name="Zhang W."/>
            <person name="Yang X."/>
            <person name="Jeffery I.B."/>
            <person name="Cooney J.C."/>
            <person name="Kagawa T.F."/>
            <person name="Liu W."/>
            <person name="Song Y."/>
            <person name="Salvetti E."/>
            <person name="Wrobel A."/>
            <person name="Rasinkangas P."/>
            <person name="Parkhill J."/>
            <person name="Rea M.C."/>
            <person name="O'Sullivan O."/>
            <person name="Ritari J."/>
            <person name="Douillard F.P."/>
            <person name="Paul Ross R."/>
            <person name="Yang R."/>
            <person name="Briner A.E."/>
            <person name="Felis G.E."/>
            <person name="de Vos W.M."/>
            <person name="Barrangou R."/>
            <person name="Klaenhammer T.R."/>
            <person name="Caufield P.W."/>
            <person name="Cui Y."/>
            <person name="Zhang H."/>
            <person name="O'Toole P.W."/>
        </authorList>
    </citation>
    <scope>NUCLEOTIDE SEQUENCE [LARGE SCALE GENOMIC DNA]</scope>
    <source>
        <strain evidence="1 2">DSM 19519</strain>
    </source>
</reference>
<keyword evidence="2" id="KW-1185">Reference proteome</keyword>
<gene>
    <name evidence="1" type="ORF">FC92_GL001003</name>
</gene>
<dbReference type="PATRIC" id="fig|1423759.3.peg.1058"/>
<organism evidence="1 2">
    <name type="scientific">Liquorilactobacillus hordei DSM 19519</name>
    <dbReference type="NCBI Taxonomy" id="1423759"/>
    <lineage>
        <taxon>Bacteria</taxon>
        <taxon>Bacillati</taxon>
        <taxon>Bacillota</taxon>
        <taxon>Bacilli</taxon>
        <taxon>Lactobacillales</taxon>
        <taxon>Lactobacillaceae</taxon>
        <taxon>Liquorilactobacillus</taxon>
    </lineage>
</organism>
<dbReference type="STRING" id="1423759.FC92_GL001003"/>
<name>A0A0R1MIX0_9LACO</name>
<evidence type="ECO:0000313" key="2">
    <source>
        <dbReference type="Proteomes" id="UP000051448"/>
    </source>
</evidence>
<dbReference type="RefSeq" id="WP_057868723.1">
    <property type="nucleotide sequence ID" value="NZ_AZDX01000003.1"/>
</dbReference>
<dbReference type="GeneID" id="98309602"/>
<comment type="caution">
    <text evidence="1">The sequence shown here is derived from an EMBL/GenBank/DDBJ whole genome shotgun (WGS) entry which is preliminary data.</text>
</comment>
<evidence type="ECO:0000313" key="1">
    <source>
        <dbReference type="EMBL" id="KRL07936.1"/>
    </source>
</evidence>
<sequence length="359" mass="40890">MVQPVLNITNNFDATEERTFTFIYLGAEKSSSNLLSIRENSANSTAVYEEEMISADKKHILPASTLVNGKSYLAKIKVKTSNGWTDWSTEINFLCLNKPVINFDTIDSKNFVYTDEVLMSALYYQAQGDTVNNYQFTLYDQNHITIQTYPVRVPATSATTRLSEEVTGLIKGKLYYISITVNTSHDIEYTTEKQFIPQYIVPTISGIIQPLALNDEGQIIIESFLKQILATPVKPFIPNRATDSDTYYSYYKDDYIIIPNDNPLMFTKLGMAKASDFIVKVWCMNVLNGTMLDFAPELGNGIHIRFVKHDDYITCEKNFGSLKSRTKSNIVKGLGLKEFYLYIKVKEFRIQMEIVPITE</sequence>
<dbReference type="OrthoDB" id="2339828at2"/>